<comment type="similarity">
    <text evidence="2">Belongs to the thymidylate synthase family.</text>
</comment>
<reference evidence="8" key="1">
    <citation type="journal article" date="2020" name="Nature">
        <title>Giant virus diversity and host interactions through global metagenomics.</title>
        <authorList>
            <person name="Schulz F."/>
            <person name="Roux S."/>
            <person name="Paez-Espino D."/>
            <person name="Jungbluth S."/>
            <person name="Walsh D.A."/>
            <person name="Denef V.J."/>
            <person name="McMahon K.D."/>
            <person name="Konstantinidis K.T."/>
            <person name="Eloe-Fadrosh E.A."/>
            <person name="Kyrpides N.C."/>
            <person name="Woyke T."/>
        </authorList>
    </citation>
    <scope>NUCLEOTIDE SEQUENCE</scope>
    <source>
        <strain evidence="8">GVMAG-S-3300010158-109</strain>
    </source>
</reference>
<dbReference type="InterPro" id="IPR045097">
    <property type="entry name" value="Thymidate_synth/dCMP_Mease"/>
</dbReference>
<dbReference type="InterPro" id="IPR020940">
    <property type="entry name" value="Thymidylate_synthase_AS"/>
</dbReference>
<evidence type="ECO:0000256" key="2">
    <source>
        <dbReference type="ARBA" id="ARBA00009972"/>
    </source>
</evidence>
<dbReference type="GO" id="GO:0032259">
    <property type="term" value="P:methylation"/>
    <property type="evidence" value="ECO:0007669"/>
    <property type="project" value="UniProtKB-KW"/>
</dbReference>
<dbReference type="InterPro" id="IPR036926">
    <property type="entry name" value="Thymidate_synth/dCMP_Mease_sf"/>
</dbReference>
<dbReference type="FunFam" id="3.30.572.10:FF:000007">
    <property type="entry name" value="thymidylate synthase isoform X2"/>
    <property type="match status" value="1"/>
</dbReference>
<evidence type="ECO:0000313" key="8">
    <source>
        <dbReference type="EMBL" id="QHU15982.1"/>
    </source>
</evidence>
<protein>
    <recommendedName>
        <fullName evidence="3">thymidylate synthase</fullName>
        <ecNumber evidence="3">2.1.1.45</ecNumber>
    </recommendedName>
</protein>
<proteinExistence type="inferred from homology"/>
<dbReference type="GO" id="GO:0005739">
    <property type="term" value="C:mitochondrion"/>
    <property type="evidence" value="ECO:0007669"/>
    <property type="project" value="TreeGrafter"/>
</dbReference>
<name>A0A6C0KD91_9ZZZZ</name>
<dbReference type="PROSITE" id="PS00091">
    <property type="entry name" value="THYMIDYLATE_SYNTHASE"/>
    <property type="match status" value="1"/>
</dbReference>
<evidence type="ECO:0000256" key="3">
    <source>
        <dbReference type="ARBA" id="ARBA00011947"/>
    </source>
</evidence>
<evidence type="ECO:0000256" key="6">
    <source>
        <dbReference type="ARBA" id="ARBA00022727"/>
    </source>
</evidence>
<accession>A0A6C0KD91</accession>
<organism evidence="8">
    <name type="scientific">viral metagenome</name>
    <dbReference type="NCBI Taxonomy" id="1070528"/>
    <lineage>
        <taxon>unclassified sequences</taxon>
        <taxon>metagenomes</taxon>
        <taxon>organismal metagenomes</taxon>
    </lineage>
</organism>
<dbReference type="PRINTS" id="PR00108">
    <property type="entry name" value="THYMDSNTHASE"/>
</dbReference>
<dbReference type="SUPFAM" id="SSF55831">
    <property type="entry name" value="Thymidylate synthase/dCMP hydroxymethylase"/>
    <property type="match status" value="1"/>
</dbReference>
<dbReference type="InterPro" id="IPR000398">
    <property type="entry name" value="Thymidylate_synthase"/>
</dbReference>
<dbReference type="InterPro" id="IPR023451">
    <property type="entry name" value="Thymidate_synth/dCMP_Mease_dom"/>
</dbReference>
<dbReference type="CDD" id="cd00351">
    <property type="entry name" value="TS_Pyrimidine_HMase"/>
    <property type="match status" value="1"/>
</dbReference>
<dbReference type="Gene3D" id="3.30.572.10">
    <property type="entry name" value="Thymidylate synthase/dCMP hydroxymethylase domain"/>
    <property type="match status" value="1"/>
</dbReference>
<evidence type="ECO:0000259" key="7">
    <source>
        <dbReference type="Pfam" id="PF00303"/>
    </source>
</evidence>
<dbReference type="HAMAP" id="MF_00008">
    <property type="entry name" value="Thymidy_synth_bact"/>
    <property type="match status" value="1"/>
</dbReference>
<sequence length="284" mass="32579">MSEQSYLTLLSHVLDDGEDRPDRTQVGTRSIFGPQLSFDMALDGFPLLTTKRVPFKHILTEVLWFISGATDTSFLKENNVSIWDANTSREFLDGRGLVDYKQGELGPLYGYQWRHFGGDFRDPTSKGVDQLQRMLDLLRTDPTSRRIFMSAWNATDLDKMALEPCHVSFQLYLSNGFHLDGKVTLRSNDLFLGAPWNIAGYALLLEMFAHLSGYSPGRLIYSIGDAHIYHTHMKAVLSQIERRPRKFPRLVFKRKHERWEDFSMDSVEIEGYDPHPAIKADMAV</sequence>
<dbReference type="AlphaFoldDB" id="A0A6C0KD91"/>
<dbReference type="EMBL" id="MN740871">
    <property type="protein sequence ID" value="QHU15982.1"/>
    <property type="molecule type" value="Genomic_DNA"/>
</dbReference>
<dbReference type="GO" id="GO:0006575">
    <property type="term" value="P:modified amino acid metabolic process"/>
    <property type="evidence" value="ECO:0007669"/>
    <property type="project" value="UniProtKB-ARBA"/>
</dbReference>
<dbReference type="GO" id="GO:0004799">
    <property type="term" value="F:thymidylate synthase activity"/>
    <property type="evidence" value="ECO:0007669"/>
    <property type="project" value="UniProtKB-EC"/>
</dbReference>
<evidence type="ECO:0000256" key="1">
    <source>
        <dbReference type="ARBA" id="ARBA00004992"/>
    </source>
</evidence>
<evidence type="ECO:0000256" key="5">
    <source>
        <dbReference type="ARBA" id="ARBA00022679"/>
    </source>
</evidence>
<dbReference type="GO" id="GO:0005829">
    <property type="term" value="C:cytosol"/>
    <property type="evidence" value="ECO:0007669"/>
    <property type="project" value="TreeGrafter"/>
</dbReference>
<dbReference type="NCBIfam" id="TIGR03284">
    <property type="entry name" value="thym_sym"/>
    <property type="match status" value="1"/>
</dbReference>
<dbReference type="EC" id="2.1.1.45" evidence="3"/>
<dbReference type="PANTHER" id="PTHR11548">
    <property type="entry name" value="THYMIDYLATE SYNTHASE 1"/>
    <property type="match status" value="1"/>
</dbReference>
<dbReference type="GO" id="GO:0006231">
    <property type="term" value="P:dTMP biosynthetic process"/>
    <property type="evidence" value="ECO:0007669"/>
    <property type="project" value="InterPro"/>
</dbReference>
<dbReference type="Pfam" id="PF00303">
    <property type="entry name" value="Thymidylat_synt"/>
    <property type="match status" value="1"/>
</dbReference>
<keyword evidence="4" id="KW-0489">Methyltransferase</keyword>
<evidence type="ECO:0000256" key="4">
    <source>
        <dbReference type="ARBA" id="ARBA00022603"/>
    </source>
</evidence>
<keyword evidence="6" id="KW-0545">Nucleotide biosynthesis</keyword>
<comment type="pathway">
    <text evidence="1">Pyrimidine metabolism; dTTP biosynthesis.</text>
</comment>
<feature type="domain" description="Thymidylate synthase/dCMP hydroxymethylase" evidence="7">
    <location>
        <begin position="4"/>
        <end position="284"/>
    </location>
</feature>
<keyword evidence="5" id="KW-0808">Transferase</keyword>
<dbReference type="PANTHER" id="PTHR11548:SF2">
    <property type="entry name" value="THYMIDYLATE SYNTHASE"/>
    <property type="match status" value="1"/>
</dbReference>